<evidence type="ECO:0000313" key="7">
    <source>
        <dbReference type="Proteomes" id="UP001148018"/>
    </source>
</evidence>
<protein>
    <recommendedName>
        <fullName evidence="8">Major facilitator superfamily (MFS) profile domain-containing protein</fullName>
    </recommendedName>
</protein>
<dbReference type="OrthoDB" id="8120565at2759"/>
<dbReference type="InterPro" id="IPR005828">
    <property type="entry name" value="MFS_sugar_transport-like"/>
</dbReference>
<keyword evidence="7" id="KW-1185">Reference proteome</keyword>
<evidence type="ECO:0000256" key="4">
    <source>
        <dbReference type="ARBA" id="ARBA00023136"/>
    </source>
</evidence>
<evidence type="ECO:0000256" key="1">
    <source>
        <dbReference type="ARBA" id="ARBA00004141"/>
    </source>
</evidence>
<dbReference type="Gene3D" id="1.20.1250.20">
    <property type="entry name" value="MFS general substrate transporter like domains"/>
    <property type="match status" value="2"/>
</dbReference>
<name>A0A9Q0IN63_9TELE</name>
<reference evidence="6" key="1">
    <citation type="submission" date="2022-07" db="EMBL/GenBank/DDBJ databases">
        <title>Chromosome-level genome of Muraenolepis orangiensis.</title>
        <authorList>
            <person name="Kim J."/>
        </authorList>
    </citation>
    <scope>NUCLEOTIDE SEQUENCE</scope>
    <source>
        <strain evidence="6">KU_S4_2022</strain>
        <tissue evidence="6">Muscle</tissue>
    </source>
</reference>
<evidence type="ECO:0000313" key="6">
    <source>
        <dbReference type="EMBL" id="KAJ3604183.1"/>
    </source>
</evidence>
<feature type="transmembrane region" description="Helical" evidence="5">
    <location>
        <begin position="183"/>
        <end position="202"/>
    </location>
</feature>
<comment type="caution">
    <text evidence="6">The sequence shown here is derived from an EMBL/GenBank/DDBJ whole genome shotgun (WGS) entry which is preliminary data.</text>
</comment>
<feature type="transmembrane region" description="Helical" evidence="5">
    <location>
        <begin position="269"/>
        <end position="291"/>
    </location>
</feature>
<dbReference type="GO" id="GO:0005886">
    <property type="term" value="C:plasma membrane"/>
    <property type="evidence" value="ECO:0007669"/>
    <property type="project" value="TreeGrafter"/>
</dbReference>
<evidence type="ECO:0000256" key="3">
    <source>
        <dbReference type="ARBA" id="ARBA00022989"/>
    </source>
</evidence>
<dbReference type="AlphaFoldDB" id="A0A9Q0IN63"/>
<dbReference type="EMBL" id="JANIIK010000044">
    <property type="protein sequence ID" value="KAJ3604183.1"/>
    <property type="molecule type" value="Genomic_DNA"/>
</dbReference>
<evidence type="ECO:0008006" key="8">
    <source>
        <dbReference type="Google" id="ProtNLM"/>
    </source>
</evidence>
<feature type="transmembrane region" description="Helical" evidence="5">
    <location>
        <begin position="153"/>
        <end position="171"/>
    </location>
</feature>
<feature type="transmembrane region" description="Helical" evidence="5">
    <location>
        <begin position="297"/>
        <end position="320"/>
    </location>
</feature>
<dbReference type="PANTHER" id="PTHR23503:SF1">
    <property type="entry name" value="MAJOR FACILITATOR SUPERFAMILY (MFS) PROFILE DOMAIN-CONTAINING PROTEIN"/>
    <property type="match status" value="1"/>
</dbReference>
<dbReference type="SUPFAM" id="SSF103473">
    <property type="entry name" value="MFS general substrate transporter"/>
    <property type="match status" value="1"/>
</dbReference>
<evidence type="ECO:0000256" key="2">
    <source>
        <dbReference type="ARBA" id="ARBA00022692"/>
    </source>
</evidence>
<comment type="subcellular location">
    <subcellularLocation>
        <location evidence="1">Membrane</location>
        <topology evidence="1">Multi-pass membrane protein</topology>
    </subcellularLocation>
</comment>
<keyword evidence="2 5" id="KW-0812">Transmembrane</keyword>
<feature type="transmembrane region" description="Helical" evidence="5">
    <location>
        <begin position="332"/>
        <end position="356"/>
    </location>
</feature>
<feature type="transmembrane region" description="Helical" evidence="5">
    <location>
        <begin position="102"/>
        <end position="119"/>
    </location>
</feature>
<gene>
    <name evidence="6" type="ORF">NHX12_028924</name>
</gene>
<keyword evidence="4 5" id="KW-0472">Membrane</keyword>
<dbReference type="InterPro" id="IPR036259">
    <property type="entry name" value="MFS_trans_sf"/>
</dbReference>
<dbReference type="GO" id="GO:0055056">
    <property type="term" value="F:D-glucose transmembrane transporter activity"/>
    <property type="evidence" value="ECO:0007669"/>
    <property type="project" value="TreeGrafter"/>
</dbReference>
<dbReference type="PANTHER" id="PTHR23503">
    <property type="entry name" value="SOLUTE CARRIER FAMILY 2"/>
    <property type="match status" value="1"/>
</dbReference>
<keyword evidence="3 5" id="KW-1133">Transmembrane helix</keyword>
<dbReference type="GO" id="GO:0046323">
    <property type="term" value="P:D-glucose import"/>
    <property type="evidence" value="ECO:0007669"/>
    <property type="project" value="TreeGrafter"/>
</dbReference>
<dbReference type="Pfam" id="PF00083">
    <property type="entry name" value="Sugar_tr"/>
    <property type="match status" value="2"/>
</dbReference>
<dbReference type="InterPro" id="IPR045263">
    <property type="entry name" value="GLUT"/>
</dbReference>
<proteinExistence type="predicted"/>
<dbReference type="GO" id="GO:0070837">
    <property type="term" value="P:dehydroascorbic acid transport"/>
    <property type="evidence" value="ECO:0007669"/>
    <property type="project" value="TreeGrafter"/>
</dbReference>
<feature type="transmembrane region" description="Helical" evidence="5">
    <location>
        <begin position="362"/>
        <end position="382"/>
    </location>
</feature>
<sequence>MGSIQTEGTPTERKFPHKALACAVCAACVGGTFQYGYNVSIINAPTQSVQKFINQTWLDRYQTEIPAQALTLLWSTVVSIFTLGGLVGVCIGGTLSVKKGSLLVNNVFAIAAALLMGLSQPAGSFELLIVGRFVIGINAGEIAPTELRGTTSMGTAVFITGGILSGQVIGLKELLGDEQYWPILLSTTCIPAIMQLLFLPFFPESPRYLLIDRGDEAACDNGLQAKKPWELFRDRSLRWQLLTIVVINSAQQLNGINAGVLIDRLGRKALIVGGYFLMCVCCVAFTLSLTFQDTSPVLPYVSMACIFAFILSFGGVTSSLNTELFTQTSRPAAYVICGTVSWLSFLVIGMVFPFIVTGLQQYSFMVFLVVCCSVGTFIFFVVPETKGKTFLEIHQEFQSKDQKKKSASNGLDTLMSTPL</sequence>
<evidence type="ECO:0000256" key="5">
    <source>
        <dbReference type="SAM" id="Phobius"/>
    </source>
</evidence>
<feature type="transmembrane region" description="Helical" evidence="5">
    <location>
        <begin position="72"/>
        <end position="95"/>
    </location>
</feature>
<organism evidence="6 7">
    <name type="scientific">Muraenolepis orangiensis</name>
    <name type="common">Patagonian moray cod</name>
    <dbReference type="NCBI Taxonomy" id="630683"/>
    <lineage>
        <taxon>Eukaryota</taxon>
        <taxon>Metazoa</taxon>
        <taxon>Chordata</taxon>
        <taxon>Craniata</taxon>
        <taxon>Vertebrata</taxon>
        <taxon>Euteleostomi</taxon>
        <taxon>Actinopterygii</taxon>
        <taxon>Neopterygii</taxon>
        <taxon>Teleostei</taxon>
        <taxon>Neoteleostei</taxon>
        <taxon>Acanthomorphata</taxon>
        <taxon>Zeiogadaria</taxon>
        <taxon>Gadariae</taxon>
        <taxon>Gadiformes</taxon>
        <taxon>Muraenolepidoidei</taxon>
        <taxon>Muraenolepididae</taxon>
        <taxon>Muraenolepis</taxon>
    </lineage>
</organism>
<accession>A0A9Q0IN63</accession>
<dbReference type="Proteomes" id="UP001148018">
    <property type="component" value="Unassembled WGS sequence"/>
</dbReference>